<dbReference type="GO" id="GO:0016020">
    <property type="term" value="C:membrane"/>
    <property type="evidence" value="ECO:0007669"/>
    <property type="project" value="UniProtKB-SubCell"/>
</dbReference>
<protein>
    <submittedName>
        <fullName evidence="9">Uncharacterized protein</fullName>
    </submittedName>
</protein>
<evidence type="ECO:0000256" key="5">
    <source>
        <dbReference type="ARBA" id="ARBA00022927"/>
    </source>
</evidence>
<keyword evidence="3 8" id="KW-0812">Transmembrane</keyword>
<feature type="transmembrane region" description="Helical" evidence="8">
    <location>
        <begin position="220"/>
        <end position="241"/>
    </location>
</feature>
<feature type="transmembrane region" description="Helical" evidence="8">
    <location>
        <begin position="303"/>
        <end position="325"/>
    </location>
</feature>
<dbReference type="OrthoDB" id="9986677at2759"/>
<evidence type="ECO:0000256" key="1">
    <source>
        <dbReference type="ARBA" id="ARBA00004141"/>
    </source>
</evidence>
<dbReference type="PANTHER" id="PTHR22601">
    <property type="entry name" value="ISP4 LIKE PROTEIN"/>
    <property type="match status" value="1"/>
</dbReference>
<feature type="transmembrane region" description="Helical" evidence="8">
    <location>
        <begin position="110"/>
        <end position="129"/>
    </location>
</feature>
<dbReference type="GO" id="GO:0035673">
    <property type="term" value="F:oligopeptide transmembrane transporter activity"/>
    <property type="evidence" value="ECO:0007669"/>
    <property type="project" value="InterPro"/>
</dbReference>
<feature type="transmembrane region" description="Helical" evidence="8">
    <location>
        <begin position="247"/>
        <end position="267"/>
    </location>
</feature>
<dbReference type="Pfam" id="PF03169">
    <property type="entry name" value="OPT"/>
    <property type="match status" value="1"/>
</dbReference>
<comment type="caution">
    <text evidence="9">The sequence shown here is derived from an EMBL/GenBank/DDBJ whole genome shotgun (WGS) entry which is preliminary data.</text>
</comment>
<keyword evidence="6 8" id="KW-1133">Transmembrane helix</keyword>
<proteinExistence type="predicted"/>
<name>A0A814QN20_9BILA</name>
<dbReference type="EMBL" id="CAJNOQ010006056">
    <property type="protein sequence ID" value="CAF1121843.1"/>
    <property type="molecule type" value="Genomic_DNA"/>
</dbReference>
<dbReference type="EMBL" id="CAJOBC010006056">
    <property type="protein sequence ID" value="CAF3885351.1"/>
    <property type="molecule type" value="Genomic_DNA"/>
</dbReference>
<comment type="subcellular location">
    <subcellularLocation>
        <location evidence="1">Membrane</location>
        <topology evidence="1">Multi-pass membrane protein</topology>
    </subcellularLocation>
</comment>
<keyword evidence="2" id="KW-0813">Transport</keyword>
<dbReference type="NCBIfam" id="TIGR00728">
    <property type="entry name" value="OPT_sfam"/>
    <property type="match status" value="1"/>
</dbReference>
<evidence type="ECO:0000256" key="7">
    <source>
        <dbReference type="ARBA" id="ARBA00023136"/>
    </source>
</evidence>
<feature type="transmembrane region" description="Helical" evidence="8">
    <location>
        <begin position="274"/>
        <end position="291"/>
    </location>
</feature>
<keyword evidence="4" id="KW-0571">Peptide transport</keyword>
<evidence type="ECO:0000256" key="6">
    <source>
        <dbReference type="ARBA" id="ARBA00022989"/>
    </source>
</evidence>
<keyword evidence="7 8" id="KW-0472">Membrane</keyword>
<evidence type="ECO:0000313" key="9">
    <source>
        <dbReference type="EMBL" id="CAF1121843.1"/>
    </source>
</evidence>
<evidence type="ECO:0000313" key="10">
    <source>
        <dbReference type="EMBL" id="CAF3885351.1"/>
    </source>
</evidence>
<dbReference type="AlphaFoldDB" id="A0A814QN20"/>
<evidence type="ECO:0000256" key="3">
    <source>
        <dbReference type="ARBA" id="ARBA00022692"/>
    </source>
</evidence>
<evidence type="ECO:0000256" key="8">
    <source>
        <dbReference type="SAM" id="Phobius"/>
    </source>
</evidence>
<dbReference type="InterPro" id="IPR004813">
    <property type="entry name" value="OPT"/>
</dbReference>
<gene>
    <name evidence="9" type="ORF">GPM918_LOCUS19730</name>
    <name evidence="10" type="ORF">SRO942_LOCUS19727</name>
</gene>
<feature type="transmembrane region" description="Helical" evidence="8">
    <location>
        <begin position="35"/>
        <end position="60"/>
    </location>
</feature>
<evidence type="ECO:0000256" key="4">
    <source>
        <dbReference type="ARBA" id="ARBA00022856"/>
    </source>
</evidence>
<accession>A0A814QN20</accession>
<keyword evidence="11" id="KW-1185">Reference proteome</keyword>
<organism evidence="9 11">
    <name type="scientific">Didymodactylos carnosus</name>
    <dbReference type="NCBI Taxonomy" id="1234261"/>
    <lineage>
        <taxon>Eukaryota</taxon>
        <taxon>Metazoa</taxon>
        <taxon>Spiralia</taxon>
        <taxon>Gnathifera</taxon>
        <taxon>Rotifera</taxon>
        <taxon>Eurotatoria</taxon>
        <taxon>Bdelloidea</taxon>
        <taxon>Philodinida</taxon>
        <taxon>Philodinidae</taxon>
        <taxon>Didymodactylos</taxon>
    </lineage>
</organism>
<sequence length="430" mass="49601">MLWPANLPLIVCLRTMHETESDLTSKWLKLTRFKFFVIITILAFIYHWLPLYMMPVLAFFSWMCMMNTKSIVLSQLTGGGGLGWGTLQFDWSQITAQFGSAIITPRWAQCNIFIGYVLVIWIILPILYYSNLWHFKTYPIVLQNFFNLHPNATYHSDTYHFSVTFIIGYWFYLASFVSLIVHTILYRGHDIIRYASTSLKKRQNDIHCTLMSKYLEAPDWIYGIVFSCAFVCACFVCHFGGLMPWYYLLLCVSMSFFILLPTGIVVAETNIRMDVIYLCATIGSMLIYNRITSVKHTTTIATFIGYTYAIQYQALFLLSNLKLAIETKDAIFEQCNHFMKISPRIMFATQSTITLMSCIIRCGVMHYVYEKFGNLCVSPEWLCSHTGIQVLAFAVQVQTWHDTQKFPRVRSDVLPDASQGASYGRRGPKS</sequence>
<evidence type="ECO:0000313" key="11">
    <source>
        <dbReference type="Proteomes" id="UP000663829"/>
    </source>
</evidence>
<reference evidence="9" key="1">
    <citation type="submission" date="2021-02" db="EMBL/GenBank/DDBJ databases">
        <authorList>
            <person name="Nowell W R."/>
        </authorList>
    </citation>
    <scope>NUCLEOTIDE SEQUENCE</scope>
</reference>
<dbReference type="GO" id="GO:0015031">
    <property type="term" value="P:protein transport"/>
    <property type="evidence" value="ECO:0007669"/>
    <property type="project" value="UniProtKB-KW"/>
</dbReference>
<evidence type="ECO:0000256" key="2">
    <source>
        <dbReference type="ARBA" id="ARBA00022448"/>
    </source>
</evidence>
<dbReference type="InterPro" id="IPR004648">
    <property type="entry name" value="Oligpept_transpt"/>
</dbReference>
<dbReference type="Proteomes" id="UP000663829">
    <property type="component" value="Unassembled WGS sequence"/>
</dbReference>
<dbReference type="Proteomes" id="UP000681722">
    <property type="component" value="Unassembled WGS sequence"/>
</dbReference>
<feature type="transmembrane region" description="Helical" evidence="8">
    <location>
        <begin position="159"/>
        <end position="186"/>
    </location>
</feature>
<keyword evidence="5" id="KW-0653">Protein transport</keyword>